<feature type="chain" id="PRO_5045756797" evidence="1">
    <location>
        <begin position="20"/>
        <end position="131"/>
    </location>
</feature>
<feature type="signal peptide" evidence="1">
    <location>
        <begin position="1"/>
        <end position="19"/>
    </location>
</feature>
<reference evidence="2 3" key="1">
    <citation type="submission" date="2021-03" db="EMBL/GenBank/DDBJ databases">
        <title>Actinoplanes flavus sp. nov., a novel actinomycete isolated from Coconut Palm rhizosphere soil.</title>
        <authorList>
            <person name="Luo X."/>
        </authorList>
    </citation>
    <scope>NUCLEOTIDE SEQUENCE [LARGE SCALE GENOMIC DNA]</scope>
    <source>
        <strain evidence="2 3">NEAU-H7</strain>
    </source>
</reference>
<proteinExistence type="predicted"/>
<protein>
    <submittedName>
        <fullName evidence="2">Uncharacterized protein</fullName>
    </submittedName>
</protein>
<gene>
    <name evidence="2" type="ORF">J5X75_35370</name>
</gene>
<dbReference type="PROSITE" id="PS51257">
    <property type="entry name" value="PROKAR_LIPOPROTEIN"/>
    <property type="match status" value="1"/>
</dbReference>
<evidence type="ECO:0000313" key="3">
    <source>
        <dbReference type="Proteomes" id="UP000679690"/>
    </source>
</evidence>
<dbReference type="RefSeq" id="WP_208471994.1">
    <property type="nucleotide sequence ID" value="NZ_JAGFNS010000031.1"/>
</dbReference>
<keyword evidence="1" id="KW-0732">Signal</keyword>
<sequence length="131" mass="13554">MRGLIVVLIAAALATTGCAGTGSRPADGPEPQAGPVELRIAVAEPLTGDFAPVEEGFEIQHPGIEVLVGEPAELIVTDEPPARAVTGEVERIGPLWVVLVAGAGAEAASFVEFLRDGEGRRILIDRGVLRP</sequence>
<evidence type="ECO:0000256" key="1">
    <source>
        <dbReference type="SAM" id="SignalP"/>
    </source>
</evidence>
<organism evidence="2 3">
    <name type="scientific">Actinoplanes flavus</name>
    <dbReference type="NCBI Taxonomy" id="2820290"/>
    <lineage>
        <taxon>Bacteria</taxon>
        <taxon>Bacillati</taxon>
        <taxon>Actinomycetota</taxon>
        <taxon>Actinomycetes</taxon>
        <taxon>Micromonosporales</taxon>
        <taxon>Micromonosporaceae</taxon>
        <taxon>Actinoplanes</taxon>
    </lineage>
</organism>
<accession>A0ABS3UW48</accession>
<comment type="caution">
    <text evidence="2">The sequence shown here is derived from an EMBL/GenBank/DDBJ whole genome shotgun (WGS) entry which is preliminary data.</text>
</comment>
<dbReference type="EMBL" id="JAGFNS010000031">
    <property type="protein sequence ID" value="MBO3742803.1"/>
    <property type="molecule type" value="Genomic_DNA"/>
</dbReference>
<name>A0ABS3UW48_9ACTN</name>
<keyword evidence="3" id="KW-1185">Reference proteome</keyword>
<evidence type="ECO:0000313" key="2">
    <source>
        <dbReference type="EMBL" id="MBO3742803.1"/>
    </source>
</evidence>
<dbReference type="Proteomes" id="UP000679690">
    <property type="component" value="Unassembled WGS sequence"/>
</dbReference>